<evidence type="ECO:0000256" key="1">
    <source>
        <dbReference type="ARBA" id="ARBA00004651"/>
    </source>
</evidence>
<sequence>MTDAIEGARPLSVDASAGTDAADAAVPNEIIPAVIDDSPQPQVWANIGRPFATGLVLTIGGLVAIGIGVAFINLSTIVFYIIMALFFALALDPVVKRLERHGIARAWGIVIVYGIFGIILIAALWFLIPALFTQMQTVIKNLPQTITDAENSQFAKWMESTFGTQTGQILDQVEAFFSNPSNLAAIGGGIVKVGVGIGLAISGGLIILVLSLYFLGGLPAMKVAFAQLTPAHSRPTVTSLTNQITDSIGGYLTGMVILAFFNSVVGLILHLVLGLPFPFLMAVAAFLITLIPLIGSVCYLIFATVIALFTSPVDALIFGVVYLIYIQIEAYLLTPRVMNKTVSVPGALVVIGALVGGTLFGLLGALVAIPVTASILLIIKQIFIPRQDAKTRT</sequence>
<dbReference type="EMBL" id="JBIQWL010000005">
    <property type="protein sequence ID" value="MFH8251733.1"/>
    <property type="molecule type" value="Genomic_DNA"/>
</dbReference>
<keyword evidence="3" id="KW-0813">Transport</keyword>
<comment type="similarity">
    <text evidence="2">Belongs to the autoinducer-2 exporter (AI-2E) (TC 2.A.86) family.</text>
</comment>
<keyword evidence="10" id="KW-1185">Reference proteome</keyword>
<evidence type="ECO:0000256" key="7">
    <source>
        <dbReference type="ARBA" id="ARBA00023136"/>
    </source>
</evidence>
<gene>
    <name evidence="9" type="ORF">ACH3VR_15300</name>
</gene>
<reference evidence="9 10" key="1">
    <citation type="submission" date="2024-09" db="EMBL/GenBank/DDBJ databases">
        <authorList>
            <person name="Pan X."/>
        </authorList>
    </citation>
    <scope>NUCLEOTIDE SEQUENCE [LARGE SCALE GENOMIC DNA]</scope>
    <source>
        <strain evidence="9 10">B2969</strain>
    </source>
</reference>
<evidence type="ECO:0000256" key="3">
    <source>
        <dbReference type="ARBA" id="ARBA00022448"/>
    </source>
</evidence>
<name>A0ABW7QBJ3_9MICO</name>
<keyword evidence="6 8" id="KW-1133">Transmembrane helix</keyword>
<dbReference type="InterPro" id="IPR002549">
    <property type="entry name" value="AI-2E-like"/>
</dbReference>
<evidence type="ECO:0000256" key="4">
    <source>
        <dbReference type="ARBA" id="ARBA00022475"/>
    </source>
</evidence>
<evidence type="ECO:0000256" key="6">
    <source>
        <dbReference type="ARBA" id="ARBA00022989"/>
    </source>
</evidence>
<keyword evidence="7 8" id="KW-0472">Membrane</keyword>
<accession>A0ABW7QBJ3</accession>
<comment type="caution">
    <text evidence="9">The sequence shown here is derived from an EMBL/GenBank/DDBJ whole genome shotgun (WGS) entry which is preliminary data.</text>
</comment>
<feature type="transmembrane region" description="Helical" evidence="8">
    <location>
        <begin position="279"/>
        <end position="308"/>
    </location>
</feature>
<evidence type="ECO:0000256" key="2">
    <source>
        <dbReference type="ARBA" id="ARBA00009773"/>
    </source>
</evidence>
<dbReference type="PANTHER" id="PTHR21716">
    <property type="entry name" value="TRANSMEMBRANE PROTEIN"/>
    <property type="match status" value="1"/>
</dbReference>
<proteinExistence type="inferred from homology"/>
<organism evidence="9 10">
    <name type="scientific">Microbacterium alkaliflavum</name>
    <dbReference type="NCBI Taxonomy" id="3248839"/>
    <lineage>
        <taxon>Bacteria</taxon>
        <taxon>Bacillati</taxon>
        <taxon>Actinomycetota</taxon>
        <taxon>Actinomycetes</taxon>
        <taxon>Micrococcales</taxon>
        <taxon>Microbacteriaceae</taxon>
        <taxon>Microbacterium</taxon>
    </lineage>
</organism>
<keyword evidence="4" id="KW-1003">Cell membrane</keyword>
<feature type="transmembrane region" description="Helical" evidence="8">
    <location>
        <begin position="251"/>
        <end position="273"/>
    </location>
</feature>
<evidence type="ECO:0000313" key="9">
    <source>
        <dbReference type="EMBL" id="MFH8251733.1"/>
    </source>
</evidence>
<evidence type="ECO:0000256" key="8">
    <source>
        <dbReference type="SAM" id="Phobius"/>
    </source>
</evidence>
<evidence type="ECO:0000256" key="5">
    <source>
        <dbReference type="ARBA" id="ARBA00022692"/>
    </source>
</evidence>
<feature type="transmembrane region" description="Helical" evidence="8">
    <location>
        <begin position="77"/>
        <end position="95"/>
    </location>
</feature>
<dbReference type="Pfam" id="PF01594">
    <property type="entry name" value="AI-2E_transport"/>
    <property type="match status" value="1"/>
</dbReference>
<keyword evidence="5 8" id="KW-0812">Transmembrane</keyword>
<dbReference type="RefSeq" id="WP_397557181.1">
    <property type="nucleotide sequence ID" value="NZ_JBIQWL010000005.1"/>
</dbReference>
<protein>
    <submittedName>
        <fullName evidence="9">AI-2E family transporter</fullName>
    </submittedName>
</protein>
<comment type="subcellular location">
    <subcellularLocation>
        <location evidence="1">Cell membrane</location>
        <topology evidence="1">Multi-pass membrane protein</topology>
    </subcellularLocation>
</comment>
<feature type="transmembrane region" description="Helical" evidence="8">
    <location>
        <begin position="315"/>
        <end position="334"/>
    </location>
</feature>
<feature type="transmembrane region" description="Helical" evidence="8">
    <location>
        <begin position="51"/>
        <end position="71"/>
    </location>
</feature>
<feature type="transmembrane region" description="Helical" evidence="8">
    <location>
        <begin position="346"/>
        <end position="379"/>
    </location>
</feature>
<dbReference type="PANTHER" id="PTHR21716:SF53">
    <property type="entry name" value="PERMEASE PERM-RELATED"/>
    <property type="match status" value="1"/>
</dbReference>
<evidence type="ECO:0000313" key="10">
    <source>
        <dbReference type="Proteomes" id="UP001610861"/>
    </source>
</evidence>
<dbReference type="Proteomes" id="UP001610861">
    <property type="component" value="Unassembled WGS sequence"/>
</dbReference>
<feature type="transmembrane region" description="Helical" evidence="8">
    <location>
        <begin position="107"/>
        <end position="128"/>
    </location>
</feature>
<feature type="transmembrane region" description="Helical" evidence="8">
    <location>
        <begin position="190"/>
        <end position="215"/>
    </location>
</feature>